<gene>
    <name evidence="6" type="ORF">GPA22_18430</name>
</gene>
<comment type="caution">
    <text evidence="6">The sequence shown here is derived from an EMBL/GenBank/DDBJ whole genome shotgun (WGS) entry which is preliminary data.</text>
</comment>
<evidence type="ECO:0000256" key="4">
    <source>
        <dbReference type="PROSITE-ProRule" id="PRU00433"/>
    </source>
</evidence>
<evidence type="ECO:0000256" key="2">
    <source>
        <dbReference type="ARBA" id="ARBA00022723"/>
    </source>
</evidence>
<dbReference type="Gene3D" id="1.10.760.10">
    <property type="entry name" value="Cytochrome c-like domain"/>
    <property type="match status" value="1"/>
</dbReference>
<dbReference type="Proteomes" id="UP000623795">
    <property type="component" value="Unassembled WGS sequence"/>
</dbReference>
<reference evidence="6 7" key="1">
    <citation type="submission" date="2019-12" db="EMBL/GenBank/DDBJ databases">
        <title>Comparative genomics gives insights into the taxonomy of the Azoarcus-Aromatoleum group and reveals separate origins of nif in the plant-associated Azoarcus and non-plant-associated Aromatoleum sub-groups.</title>
        <authorList>
            <person name="Lafos M."/>
            <person name="Maluk M."/>
            <person name="Batista M."/>
            <person name="Junghare M."/>
            <person name="Carmona M."/>
            <person name="Faoro H."/>
            <person name="Cruz L.M."/>
            <person name="Battistoni F."/>
            <person name="De Souza E."/>
            <person name="Pedrosa F."/>
            <person name="Chen W.-M."/>
            <person name="Poole P.S."/>
            <person name="Dixon R.A."/>
            <person name="James E.K."/>
        </authorList>
    </citation>
    <scope>NUCLEOTIDE SEQUENCE [LARGE SCALE GENOMIC DNA]</scope>
    <source>
        <strain evidence="6 7">Td21</strain>
    </source>
</reference>
<dbReference type="SUPFAM" id="SSF46626">
    <property type="entry name" value="Cytochrome c"/>
    <property type="match status" value="1"/>
</dbReference>
<dbReference type="Pfam" id="PF13442">
    <property type="entry name" value="Cytochrome_CBB3"/>
    <property type="match status" value="1"/>
</dbReference>
<keyword evidence="2 4" id="KW-0479">Metal-binding</keyword>
<evidence type="ECO:0000256" key="1">
    <source>
        <dbReference type="ARBA" id="ARBA00022617"/>
    </source>
</evidence>
<dbReference type="InterPro" id="IPR036909">
    <property type="entry name" value="Cyt_c-like_dom_sf"/>
</dbReference>
<evidence type="ECO:0000313" key="7">
    <source>
        <dbReference type="Proteomes" id="UP000623795"/>
    </source>
</evidence>
<dbReference type="RefSeq" id="WP_169257530.1">
    <property type="nucleotide sequence ID" value="NZ_WTVN01000035.1"/>
</dbReference>
<keyword evidence="1 4" id="KW-0349">Heme</keyword>
<evidence type="ECO:0000256" key="3">
    <source>
        <dbReference type="ARBA" id="ARBA00023004"/>
    </source>
</evidence>
<keyword evidence="7" id="KW-1185">Reference proteome</keyword>
<feature type="domain" description="Cytochrome c" evidence="5">
    <location>
        <begin position="234"/>
        <end position="322"/>
    </location>
</feature>
<accession>A0ABX1Q454</accession>
<keyword evidence="3 4" id="KW-0408">Iron</keyword>
<organism evidence="6 7">
    <name type="scientific">Aromatoleum toluvorans</name>
    <dbReference type="NCBI Taxonomy" id="92002"/>
    <lineage>
        <taxon>Bacteria</taxon>
        <taxon>Pseudomonadati</taxon>
        <taxon>Pseudomonadota</taxon>
        <taxon>Betaproteobacteria</taxon>
        <taxon>Rhodocyclales</taxon>
        <taxon>Rhodocyclaceae</taxon>
        <taxon>Aromatoleum</taxon>
    </lineage>
</organism>
<dbReference type="EMBL" id="WTVN01000035">
    <property type="protein sequence ID" value="NMG45697.1"/>
    <property type="molecule type" value="Genomic_DNA"/>
</dbReference>
<dbReference type="PROSITE" id="PS51007">
    <property type="entry name" value="CYTC"/>
    <property type="match status" value="1"/>
</dbReference>
<evidence type="ECO:0000313" key="6">
    <source>
        <dbReference type="EMBL" id="NMG45697.1"/>
    </source>
</evidence>
<evidence type="ECO:0000259" key="5">
    <source>
        <dbReference type="PROSITE" id="PS51007"/>
    </source>
</evidence>
<name>A0ABX1Q454_9RHOO</name>
<sequence length="365" mass="39896">MKPLAPAWRKAIRLALLIGVLLALYALALAKHDERARIREQPVTLTPGCADKLARYGLAAGATYVSPYALARTGQATVRRGYSEEDVRAIERGCNIIDDLQGQLAADPARERWNATRFVRGTHTSCDHCHQGIGDKQTAAGVPQPGSLSLAASWVMADMYDQFTGILLPYELRQMQCYINSSNGYKPNIADDLIRDVTAYGRFLAAALDLRFGNRYPEQGIDEVTASSTLKRGDDYVRGGALFREKCARCHGPQGLGTVVDGKVLFPAVAGPNAFNLQSRNNFSFVSTILPGFICRNMPLGEEGTLSNQDCRDIAFYVSNLPRPAGDKQGPLAALWQQLMMHVMPPLIHTVESWQRPGETVGSGT</sequence>
<proteinExistence type="predicted"/>
<protein>
    <recommendedName>
        <fullName evidence="5">Cytochrome c domain-containing protein</fullName>
    </recommendedName>
</protein>
<dbReference type="InterPro" id="IPR009056">
    <property type="entry name" value="Cyt_c-like_dom"/>
</dbReference>